<dbReference type="Proteomes" id="UP000324758">
    <property type="component" value="Unassembled WGS sequence"/>
</dbReference>
<name>A0A5D3K949_9BRAD</name>
<reference evidence="1 2" key="1">
    <citation type="submission" date="2019-08" db="EMBL/GenBank/DDBJ databases">
        <title>Bradyrhizobium hipponensis sp. nov., a rhizobium isolated from a Lupinus angustifolius root nodule in Tunisia.</title>
        <authorList>
            <person name="Off K."/>
            <person name="Rejili M."/>
            <person name="Mars M."/>
            <person name="Brachmann A."/>
            <person name="Marin M."/>
        </authorList>
    </citation>
    <scope>NUCLEOTIDE SEQUENCE [LARGE SCALE GENOMIC DNA]</scope>
    <source>
        <strain evidence="1 2">CTAW71</strain>
    </source>
</reference>
<gene>
    <name evidence="1" type="ORF">FXB40_33365</name>
</gene>
<dbReference type="AlphaFoldDB" id="A0A5D3K949"/>
<accession>A0A5D3K949</accession>
<keyword evidence="2" id="KW-1185">Reference proteome</keyword>
<comment type="caution">
    <text evidence="1">The sequence shown here is derived from an EMBL/GenBank/DDBJ whole genome shotgun (WGS) entry which is preliminary data.</text>
</comment>
<organism evidence="1 2">
    <name type="scientific">Bradyrhizobium rifense</name>
    <dbReference type="NCBI Taxonomy" id="515499"/>
    <lineage>
        <taxon>Bacteria</taxon>
        <taxon>Pseudomonadati</taxon>
        <taxon>Pseudomonadota</taxon>
        <taxon>Alphaproteobacteria</taxon>
        <taxon>Hyphomicrobiales</taxon>
        <taxon>Nitrobacteraceae</taxon>
        <taxon>Bradyrhizobium</taxon>
    </lineage>
</organism>
<dbReference type="OrthoDB" id="8077621at2"/>
<proteinExistence type="predicted"/>
<evidence type="ECO:0000313" key="1">
    <source>
        <dbReference type="EMBL" id="TYL90041.1"/>
    </source>
</evidence>
<dbReference type="RefSeq" id="WP_148776529.1">
    <property type="nucleotide sequence ID" value="NZ_VSSS01000056.1"/>
</dbReference>
<dbReference type="EMBL" id="VSSS01000056">
    <property type="protein sequence ID" value="TYL90041.1"/>
    <property type="molecule type" value="Genomic_DNA"/>
</dbReference>
<sequence>MQQLESPQRSRGLAVAAKPDRRPLLVDRLGLWFSKSSTIDGLWIGTTESKPYPALRRVEDALQLTKRYDTLNYFRITRNLDRIWVHLLPSGQAHYDRSLNACTLDERYVLNETKTLEQIASTIVHEATHARLEGWGIQYLEAMRIRIESICLRRELNFLAKLPDSEPLQDEIVRALEWCASDPDFYSDKNFWWRHQEGEVETLRYLNVPNWLIRWAMWLIHRRRQRASVSPES</sequence>
<protein>
    <submittedName>
        <fullName evidence="1">Uncharacterized protein</fullName>
    </submittedName>
</protein>
<evidence type="ECO:0000313" key="2">
    <source>
        <dbReference type="Proteomes" id="UP000324758"/>
    </source>
</evidence>